<dbReference type="GO" id="GO:0008270">
    <property type="term" value="F:zinc ion binding"/>
    <property type="evidence" value="ECO:0007669"/>
    <property type="project" value="TreeGrafter"/>
</dbReference>
<dbReference type="EMBL" id="BTGD01000001">
    <property type="protein sequence ID" value="GMM54087.1"/>
    <property type="molecule type" value="Genomic_DNA"/>
</dbReference>
<evidence type="ECO:0000256" key="3">
    <source>
        <dbReference type="ARBA" id="ARBA00022833"/>
    </source>
</evidence>
<keyword evidence="2" id="KW-0479">Metal-binding</keyword>
<protein>
    <recommendedName>
        <fullName evidence="6">DUF866 domain-containing protein</fullName>
    </recommendedName>
</protein>
<sequence length="182" mass="20560">MQYLFIAAELSENINKLYLKDSEAEPADYRFQLKCTNCGEDAQKVVTFNAHEKQELAGGKGEASFVMKCKFCESSNSIVASVFEEGLFCQQSENVDITKRKKANLNGNKIDINDWAALLQLDCRGWEITGYEFDQSPFAVELSSGSTMDVQFDEDGTWYDYDDEAGEEVSITDFKFKVIKAK</sequence>
<gene>
    <name evidence="4" type="ORF">DAKH74_007030</name>
</gene>
<accession>A0AAV5RSI1</accession>
<reference evidence="4 5" key="1">
    <citation type="journal article" date="2023" name="Elife">
        <title>Identification of key yeast species and microbe-microbe interactions impacting larval growth of Drosophila in the wild.</title>
        <authorList>
            <person name="Mure A."/>
            <person name="Sugiura Y."/>
            <person name="Maeda R."/>
            <person name="Honda K."/>
            <person name="Sakurai N."/>
            <person name="Takahashi Y."/>
            <person name="Watada M."/>
            <person name="Katoh T."/>
            <person name="Gotoh A."/>
            <person name="Gotoh Y."/>
            <person name="Taniguchi I."/>
            <person name="Nakamura K."/>
            <person name="Hayashi T."/>
            <person name="Katayama T."/>
            <person name="Uemura T."/>
            <person name="Hattori Y."/>
        </authorList>
    </citation>
    <scope>NUCLEOTIDE SEQUENCE [LARGE SCALE GENOMIC DNA]</scope>
    <source>
        <strain evidence="4 5">KH-74</strain>
    </source>
</reference>
<dbReference type="SUPFAM" id="SSF141678">
    <property type="entry name" value="MAL13P1.257-like"/>
    <property type="match status" value="1"/>
</dbReference>
<evidence type="ECO:0000256" key="1">
    <source>
        <dbReference type="ARBA" id="ARBA00007818"/>
    </source>
</evidence>
<evidence type="ECO:0000313" key="5">
    <source>
        <dbReference type="Proteomes" id="UP001377567"/>
    </source>
</evidence>
<comment type="similarity">
    <text evidence="1">Belongs to the UPF0587 family.</text>
</comment>
<keyword evidence="5" id="KW-1185">Reference proteome</keyword>
<keyword evidence="3" id="KW-0862">Zinc</keyword>
<evidence type="ECO:0000256" key="2">
    <source>
        <dbReference type="ARBA" id="ARBA00022723"/>
    </source>
</evidence>
<comment type="caution">
    <text evidence="4">The sequence shown here is derived from an EMBL/GenBank/DDBJ whole genome shotgun (WGS) entry which is preliminary data.</text>
</comment>
<dbReference type="PANTHER" id="PTHR12857:SF0">
    <property type="entry name" value="CXXC MOTIF CONTAINING ZINC BINDING PROTEIN"/>
    <property type="match status" value="1"/>
</dbReference>
<name>A0AAV5RSI1_MAUHU</name>
<dbReference type="InterPro" id="IPR008584">
    <property type="entry name" value="CXXC_Zn-binding_euk"/>
</dbReference>
<evidence type="ECO:0008006" key="6">
    <source>
        <dbReference type="Google" id="ProtNLM"/>
    </source>
</evidence>
<proteinExistence type="inferred from homology"/>
<dbReference type="Proteomes" id="UP001377567">
    <property type="component" value="Unassembled WGS sequence"/>
</dbReference>
<organism evidence="4 5">
    <name type="scientific">Maudiozyma humilis</name>
    <name type="common">Sour dough yeast</name>
    <name type="synonym">Kazachstania humilis</name>
    <dbReference type="NCBI Taxonomy" id="51915"/>
    <lineage>
        <taxon>Eukaryota</taxon>
        <taxon>Fungi</taxon>
        <taxon>Dikarya</taxon>
        <taxon>Ascomycota</taxon>
        <taxon>Saccharomycotina</taxon>
        <taxon>Saccharomycetes</taxon>
        <taxon>Saccharomycetales</taxon>
        <taxon>Saccharomycetaceae</taxon>
        <taxon>Maudiozyma</taxon>
    </lineage>
</organism>
<dbReference type="AlphaFoldDB" id="A0AAV5RSI1"/>
<dbReference type="Pfam" id="PF05907">
    <property type="entry name" value="CXXC_Zn-b_euk"/>
    <property type="match status" value="1"/>
</dbReference>
<dbReference type="PANTHER" id="PTHR12857">
    <property type="entry name" value="CXXC MOTIF CONTAINING ZINC BINDING PROTEIN"/>
    <property type="match status" value="1"/>
</dbReference>
<evidence type="ECO:0000313" key="4">
    <source>
        <dbReference type="EMBL" id="GMM54087.1"/>
    </source>
</evidence>